<accession>A0A424YXW1</accession>
<dbReference type="Proteomes" id="UP000284763">
    <property type="component" value="Unassembled WGS sequence"/>
</dbReference>
<comment type="caution">
    <text evidence="2">The sequence shown here is derived from an EMBL/GenBank/DDBJ whole genome shotgun (WGS) entry which is preliminary data.</text>
</comment>
<reference evidence="2 3" key="1">
    <citation type="submission" date="2018-08" db="EMBL/GenBank/DDBJ databases">
        <title>The metabolism and importance of syntrophic acetate oxidation coupled to methane or sulfide production in haloalkaline environments.</title>
        <authorList>
            <person name="Timmers P.H.A."/>
            <person name="Vavourakis C.D."/>
            <person name="Sorokin D.Y."/>
            <person name="Sinninghe Damste J.S."/>
            <person name="Muyzer G."/>
            <person name="Stams A.J.M."/>
            <person name="Plugge C.M."/>
        </authorList>
    </citation>
    <scope>NUCLEOTIDE SEQUENCE [LARGE SCALE GENOMIC DNA]</scope>
    <source>
        <strain evidence="2">MSAO_Arc3</strain>
    </source>
</reference>
<evidence type="ECO:0000313" key="3">
    <source>
        <dbReference type="Proteomes" id="UP000284763"/>
    </source>
</evidence>
<keyword evidence="1" id="KW-0812">Transmembrane</keyword>
<proteinExistence type="predicted"/>
<keyword evidence="1" id="KW-1133">Transmembrane helix</keyword>
<name>A0A424YXW1_9EURY</name>
<protein>
    <submittedName>
        <fullName evidence="2">Sodium:proton antiporter</fullName>
    </submittedName>
</protein>
<sequence>MDKRMIENIKHLNDSLIVVLILMPATIIIVFEAIATIPELRILSIITWIIYLCGLGYVSYRLIYLNNKLNQYLKDE</sequence>
<feature type="transmembrane region" description="Helical" evidence="1">
    <location>
        <begin position="12"/>
        <end position="34"/>
    </location>
</feature>
<evidence type="ECO:0000256" key="1">
    <source>
        <dbReference type="SAM" id="Phobius"/>
    </source>
</evidence>
<dbReference type="RefSeq" id="WP_259135277.1">
    <property type="nucleotide sequence ID" value="NZ_JANUCS010000012.1"/>
</dbReference>
<feature type="transmembrane region" description="Helical" evidence="1">
    <location>
        <begin position="40"/>
        <end position="60"/>
    </location>
</feature>
<dbReference type="AlphaFoldDB" id="A0A424YXW1"/>
<gene>
    <name evidence="2" type="ORF">D5R95_04915</name>
</gene>
<keyword evidence="1" id="KW-0472">Membrane</keyword>
<dbReference type="EMBL" id="QZAB01000310">
    <property type="protein sequence ID" value="RQD85314.1"/>
    <property type="molecule type" value="Genomic_DNA"/>
</dbReference>
<organism evidence="2 3">
    <name type="scientific">Methanosalsum natronophilum</name>
    <dbReference type="NCBI Taxonomy" id="768733"/>
    <lineage>
        <taxon>Archaea</taxon>
        <taxon>Methanobacteriati</taxon>
        <taxon>Methanobacteriota</taxon>
        <taxon>Stenosarchaea group</taxon>
        <taxon>Methanomicrobia</taxon>
        <taxon>Methanosarcinales</taxon>
        <taxon>Methanosarcinaceae</taxon>
        <taxon>Methanosalsum</taxon>
    </lineage>
</organism>
<evidence type="ECO:0000313" key="2">
    <source>
        <dbReference type="EMBL" id="RQD85314.1"/>
    </source>
</evidence>